<gene>
    <name evidence="4" type="ORF">CAL24_15690</name>
</gene>
<dbReference type="Pfam" id="PF03060">
    <property type="entry name" value="NMO"/>
    <property type="match status" value="1"/>
</dbReference>
<evidence type="ECO:0000256" key="1">
    <source>
        <dbReference type="ARBA" id="ARBA00022630"/>
    </source>
</evidence>
<dbReference type="EMBL" id="NEVT01000006">
    <property type="protein sequence ID" value="OZI76557.1"/>
    <property type="molecule type" value="Genomic_DNA"/>
</dbReference>
<dbReference type="InterPro" id="IPR013785">
    <property type="entry name" value="Aldolase_TIM"/>
</dbReference>
<dbReference type="Proteomes" id="UP000215633">
    <property type="component" value="Unassembled WGS sequence"/>
</dbReference>
<dbReference type="RefSeq" id="WP_094807157.1">
    <property type="nucleotide sequence ID" value="NZ_NEVT01000006.1"/>
</dbReference>
<accession>A0A261VRT5</accession>
<keyword evidence="5" id="KW-1185">Reference proteome</keyword>
<dbReference type="SUPFAM" id="SSF51412">
    <property type="entry name" value="Inosine monophosphate dehydrogenase (IMPDH)"/>
    <property type="match status" value="1"/>
</dbReference>
<reference evidence="5" key="1">
    <citation type="submission" date="2017-05" db="EMBL/GenBank/DDBJ databases">
        <title>Complete and WGS of Bordetella genogroups.</title>
        <authorList>
            <person name="Spilker T."/>
            <person name="Lipuma J."/>
        </authorList>
    </citation>
    <scope>NUCLEOTIDE SEQUENCE [LARGE SCALE GENOMIC DNA]</scope>
    <source>
        <strain evidence="5">AU8256</strain>
    </source>
</reference>
<dbReference type="GO" id="GO:0051213">
    <property type="term" value="F:dioxygenase activity"/>
    <property type="evidence" value="ECO:0007669"/>
    <property type="project" value="UniProtKB-KW"/>
</dbReference>
<evidence type="ECO:0000256" key="3">
    <source>
        <dbReference type="ARBA" id="ARBA00023002"/>
    </source>
</evidence>
<evidence type="ECO:0000313" key="5">
    <source>
        <dbReference type="Proteomes" id="UP000215633"/>
    </source>
</evidence>
<dbReference type="AlphaFoldDB" id="A0A261VRT5"/>
<dbReference type="Gene3D" id="3.20.20.70">
    <property type="entry name" value="Aldolase class I"/>
    <property type="match status" value="1"/>
</dbReference>
<keyword evidence="3" id="KW-0560">Oxidoreductase</keyword>
<dbReference type="InterPro" id="IPR004136">
    <property type="entry name" value="NMO"/>
</dbReference>
<dbReference type="PANTHER" id="PTHR32332">
    <property type="entry name" value="2-NITROPROPANE DIOXYGENASE"/>
    <property type="match status" value="1"/>
</dbReference>
<protein>
    <submittedName>
        <fullName evidence="4">2-nitropropane dioxygenase</fullName>
    </submittedName>
</protein>
<dbReference type="GO" id="GO:0018580">
    <property type="term" value="F:nitronate monooxygenase activity"/>
    <property type="evidence" value="ECO:0007669"/>
    <property type="project" value="InterPro"/>
</dbReference>
<name>A0A261VRT5_9BORD</name>
<organism evidence="4 5">
    <name type="scientific">Bordetella genomosp. 2</name>
    <dbReference type="NCBI Taxonomy" id="1983456"/>
    <lineage>
        <taxon>Bacteria</taxon>
        <taxon>Pseudomonadati</taxon>
        <taxon>Pseudomonadota</taxon>
        <taxon>Betaproteobacteria</taxon>
        <taxon>Burkholderiales</taxon>
        <taxon>Alcaligenaceae</taxon>
        <taxon>Bordetella</taxon>
    </lineage>
</organism>
<dbReference type="PANTHER" id="PTHR32332:SF20">
    <property type="entry name" value="2-NITROPROPANE DIOXYGENASE-LIKE PROTEIN"/>
    <property type="match status" value="1"/>
</dbReference>
<keyword evidence="1" id="KW-0285">Flavoprotein</keyword>
<dbReference type="CDD" id="cd04730">
    <property type="entry name" value="NPD_like"/>
    <property type="match status" value="1"/>
</dbReference>
<comment type="caution">
    <text evidence="4">The sequence shown here is derived from an EMBL/GenBank/DDBJ whole genome shotgun (WGS) entry which is preliminary data.</text>
</comment>
<keyword evidence="4" id="KW-0223">Dioxygenase</keyword>
<keyword evidence="2" id="KW-0288">FMN</keyword>
<proteinExistence type="predicted"/>
<evidence type="ECO:0000256" key="2">
    <source>
        <dbReference type="ARBA" id="ARBA00022643"/>
    </source>
</evidence>
<evidence type="ECO:0000313" key="4">
    <source>
        <dbReference type="EMBL" id="OZI76557.1"/>
    </source>
</evidence>
<sequence>MLQTRLTRLLGIRYPIIQGGMSWASSNASLALAVSRAGGLGTIAAGPMYPHDLLAAIQAVRAGTDAPFAVNIPLYNKRAQEHMDIAVAERVPVIIASQGGPQKHLARARAAGIKWLQVAASPVHAHKAQAAGVDAVIAVGLEAGGHPGPDEIGTLVLARAVARAIEIPFAVAGGIADGAGIAAALCLGADGAQLGTRFLLTPESGLHAAYKQAVLAAGVADTTLVGRGRSPVRMLRNAFAREYAAAERGGASDAELDALFGGSTLKQSAKDGDVDGGKVEAGQSAGLIDALCPAGDVVAELVRETRQALARGGELLAA</sequence>